<sequence>MQSDSSKAYENARAEYERLSGQPAFIRLIRRKKLDEAETDMREKHNVWVSEEVSALANAWTPERLPPYRMMAELDARFGTDRGTVETLLRREYDRSYPLSSFHWPMSRVRSILPAALRACEESYESVRQAGLLTQEVLDAVDQWRKSDGPTSDFRRLEALPPSSKVFAKLPSGLRVWHRMPLSRPNSFFPEDSRCRAMSGHVLSLRQGDSFSLMHPLSTSPIADWWGAGTPADLSLDEPDKGSGIIWEMVVLTGLVWPTDAYLNYGARHADSLEVIIPAQTTWIVDGWRDIIYTKEMTGFRKLSPAPDVRFRTLMVHQVGFTRINVIDDDPAPVI</sequence>
<dbReference type="Proteomes" id="UP000451234">
    <property type="component" value="Unassembled WGS sequence"/>
</dbReference>
<evidence type="ECO:0000313" key="3">
    <source>
        <dbReference type="Proteomes" id="UP000451234"/>
    </source>
</evidence>
<evidence type="ECO:0000313" key="4">
    <source>
        <dbReference type="Proteomes" id="UP000460333"/>
    </source>
</evidence>
<organism evidence="2 3">
    <name type="scientific">Bifidobacterium longum</name>
    <dbReference type="NCBI Taxonomy" id="216816"/>
    <lineage>
        <taxon>Bacteria</taxon>
        <taxon>Bacillati</taxon>
        <taxon>Actinomycetota</taxon>
        <taxon>Actinomycetes</taxon>
        <taxon>Bifidobacteriales</taxon>
        <taxon>Bifidobacteriaceae</taxon>
        <taxon>Bifidobacterium</taxon>
    </lineage>
</organism>
<dbReference type="EMBL" id="WDRV01000021">
    <property type="protein sequence ID" value="KAB7320967.1"/>
    <property type="molecule type" value="Genomic_DNA"/>
</dbReference>
<evidence type="ECO:0000313" key="2">
    <source>
        <dbReference type="EMBL" id="KAB7320967.1"/>
    </source>
</evidence>
<protein>
    <submittedName>
        <fullName evidence="2">Uncharacterized protein</fullName>
    </submittedName>
</protein>
<dbReference type="Proteomes" id="UP000460333">
    <property type="component" value="Unassembled WGS sequence"/>
</dbReference>
<comment type="caution">
    <text evidence="2">The sequence shown here is derived from an EMBL/GenBank/DDBJ whole genome shotgun (WGS) entry which is preliminary data.</text>
</comment>
<dbReference type="RefSeq" id="WP_032737855.1">
    <property type="nucleotide sequence ID" value="NZ_PJEF01000003.1"/>
</dbReference>
<dbReference type="AlphaFoldDB" id="A0A2N0TEZ0"/>
<reference evidence="3 4" key="1">
    <citation type="journal article" date="2019" name="Nat. Med.">
        <title>A library of human gut bacterial isolates paired with longitudinal multiomics data enables mechanistic microbiome research.</title>
        <authorList>
            <person name="Poyet M."/>
            <person name="Groussin M."/>
            <person name="Gibbons S.M."/>
            <person name="Avila-Pacheco J."/>
            <person name="Jiang X."/>
            <person name="Kearney S.M."/>
            <person name="Perrotta A.R."/>
            <person name="Berdy B."/>
            <person name="Zhao S."/>
            <person name="Lieberman T.D."/>
            <person name="Swanson P.K."/>
            <person name="Smith M."/>
            <person name="Roesemann S."/>
            <person name="Alexander J.E."/>
            <person name="Rich S.A."/>
            <person name="Livny J."/>
            <person name="Vlamakis H."/>
            <person name="Clish C."/>
            <person name="Bullock K."/>
            <person name="Deik A."/>
            <person name="Scott J."/>
            <person name="Pierce K.A."/>
            <person name="Xavier R.J."/>
            <person name="Alm E.J."/>
        </authorList>
    </citation>
    <scope>NUCLEOTIDE SEQUENCE [LARGE SCALE GENOMIC DNA]</scope>
    <source>
        <strain evidence="1 4">BIOML-A118</strain>
        <strain evidence="2 3">BIOML-A75</strain>
    </source>
</reference>
<name>A0A2N0TEZ0_BIFLN</name>
<accession>A0A2N0TEZ0</accession>
<proteinExistence type="predicted"/>
<dbReference type="EMBL" id="WDTJ01000016">
    <property type="protein sequence ID" value="KAB7234646.1"/>
    <property type="molecule type" value="Genomic_DNA"/>
</dbReference>
<gene>
    <name evidence="2" type="ORF">GBB65_10540</name>
    <name evidence="1" type="ORF">GBC43_09175</name>
</gene>
<evidence type="ECO:0000313" key="1">
    <source>
        <dbReference type="EMBL" id="KAB7234646.1"/>
    </source>
</evidence>